<evidence type="ECO:0008006" key="4">
    <source>
        <dbReference type="Google" id="ProtNLM"/>
    </source>
</evidence>
<feature type="transmembrane region" description="Helical" evidence="1">
    <location>
        <begin position="89"/>
        <end position="114"/>
    </location>
</feature>
<dbReference type="Proteomes" id="UP000319514">
    <property type="component" value="Unassembled WGS sequence"/>
</dbReference>
<evidence type="ECO:0000313" key="2">
    <source>
        <dbReference type="EMBL" id="TQL61411.1"/>
    </source>
</evidence>
<dbReference type="AlphaFoldDB" id="A0A542ZM51"/>
<protein>
    <recommendedName>
        <fullName evidence="4">DUF1700 domain-containing protein</fullName>
    </recommendedName>
</protein>
<feature type="transmembrane region" description="Helical" evidence="1">
    <location>
        <begin position="126"/>
        <end position="145"/>
    </location>
</feature>
<gene>
    <name evidence="2" type="ORF">FB474_2820</name>
</gene>
<organism evidence="2 3">
    <name type="scientific">Oryzihumus leptocrescens</name>
    <dbReference type="NCBI Taxonomy" id="297536"/>
    <lineage>
        <taxon>Bacteria</taxon>
        <taxon>Bacillati</taxon>
        <taxon>Actinomycetota</taxon>
        <taxon>Actinomycetes</taxon>
        <taxon>Micrococcales</taxon>
        <taxon>Intrasporangiaceae</taxon>
        <taxon>Oryzihumus</taxon>
    </lineage>
</organism>
<dbReference type="EMBL" id="VFOQ01000001">
    <property type="protein sequence ID" value="TQL61411.1"/>
    <property type="molecule type" value="Genomic_DNA"/>
</dbReference>
<keyword evidence="1" id="KW-0472">Membrane</keyword>
<keyword evidence="3" id="KW-1185">Reference proteome</keyword>
<evidence type="ECO:0000256" key="1">
    <source>
        <dbReference type="SAM" id="Phobius"/>
    </source>
</evidence>
<name>A0A542ZM51_9MICO</name>
<dbReference type="RefSeq" id="WP_141789197.1">
    <property type="nucleotide sequence ID" value="NZ_BAAAKX010000001.1"/>
</dbReference>
<feature type="transmembrane region" description="Helical" evidence="1">
    <location>
        <begin position="176"/>
        <end position="197"/>
    </location>
</feature>
<dbReference type="Pfam" id="PF22564">
    <property type="entry name" value="HAAS"/>
    <property type="match status" value="1"/>
</dbReference>
<keyword evidence="1" id="KW-0812">Transmembrane</keyword>
<proteinExistence type="predicted"/>
<reference evidence="2 3" key="1">
    <citation type="submission" date="2019-06" db="EMBL/GenBank/DDBJ databases">
        <title>Sequencing the genomes of 1000 actinobacteria strains.</title>
        <authorList>
            <person name="Klenk H.-P."/>
        </authorList>
    </citation>
    <scope>NUCLEOTIDE SEQUENCE [LARGE SCALE GENOMIC DNA]</scope>
    <source>
        <strain evidence="2 3">DSM 18082</strain>
    </source>
</reference>
<dbReference type="OrthoDB" id="3701328at2"/>
<evidence type="ECO:0000313" key="3">
    <source>
        <dbReference type="Proteomes" id="UP000319514"/>
    </source>
</evidence>
<comment type="caution">
    <text evidence="2">The sequence shown here is derived from an EMBL/GenBank/DDBJ whole genome shotgun (WGS) entry which is preliminary data.</text>
</comment>
<keyword evidence="1" id="KW-1133">Transmembrane helix</keyword>
<accession>A0A542ZM51</accession>
<sequence>MSTPSAEDLVLDYLSRLEAAASHLPPERRVELVEEIRSHIDAARESGEARDPAAVRNLLDRLGSPEEIAAAAAPDRRRGEVRPGLLHEYATVATLLLGSILLPVIGWLCGVALLWTSRQWTTREKLLGTLVVPGGPGGVWLASALPTQNCSESSGGSPSGPETITRACSGFAFPPLVGIPLAIVTLVASFVVPAVLLSRARKRAGRTPRLDTSGASAPS</sequence>